<organism evidence="1 2">
    <name type="scientific">Tissierella simiarum</name>
    <dbReference type="NCBI Taxonomy" id="2841534"/>
    <lineage>
        <taxon>Bacteria</taxon>
        <taxon>Bacillati</taxon>
        <taxon>Bacillota</taxon>
        <taxon>Tissierellia</taxon>
        <taxon>Tissierellales</taxon>
        <taxon>Tissierellaceae</taxon>
        <taxon>Tissierella</taxon>
    </lineage>
</organism>
<keyword evidence="2" id="KW-1185">Reference proteome</keyword>
<reference evidence="1 2" key="1">
    <citation type="submission" date="2021-06" db="EMBL/GenBank/DDBJ databases">
        <authorList>
            <person name="Sun Q."/>
            <person name="Li D."/>
        </authorList>
    </citation>
    <scope>NUCLEOTIDE SEQUENCE [LARGE SCALE GENOMIC DNA]</scope>
    <source>
        <strain evidence="1 2">MSJ-40</strain>
    </source>
</reference>
<dbReference type="EMBL" id="JAHLPM010000005">
    <property type="protein sequence ID" value="MBU5437817.1"/>
    <property type="molecule type" value="Genomic_DNA"/>
</dbReference>
<dbReference type="RefSeq" id="WP_216518330.1">
    <property type="nucleotide sequence ID" value="NZ_JAHLPM010000005.1"/>
</dbReference>
<dbReference type="PANTHER" id="PTHR39450:SF1">
    <property type="entry name" value="DUF1667 DOMAIN-CONTAINING PROTEIN"/>
    <property type="match status" value="1"/>
</dbReference>
<dbReference type="InterPro" id="IPR012460">
    <property type="entry name" value="DUF1667"/>
</dbReference>
<dbReference type="PANTHER" id="PTHR39450">
    <property type="entry name" value="MOLYBDOPTERIN OXIDOREDUCTASE, 4FE-4S CLUSTER-BINDING SUBUNIT"/>
    <property type="match status" value="1"/>
</dbReference>
<accession>A0ABS6E4W2</accession>
<dbReference type="Pfam" id="PF07892">
    <property type="entry name" value="DUF1667"/>
    <property type="match status" value="1"/>
</dbReference>
<protein>
    <submittedName>
        <fullName evidence="1">DUF1667 domain-containing protein</fullName>
    </submittedName>
</protein>
<proteinExistence type="predicted"/>
<evidence type="ECO:0000313" key="2">
    <source>
        <dbReference type="Proteomes" id="UP000749471"/>
    </source>
</evidence>
<sequence length="124" mass="13746">MDKHRLTCKVCPVGCKLIISKDSNEPYGYKIEGNNCNRGVEFGIKEIIEPSRILTGRVILNNGPMSRLPVKTSDVIPENLVDKCMEIIRETEVTAPINKGDIIIKNILNTGVDVIAARKINSLK</sequence>
<evidence type="ECO:0000313" key="1">
    <source>
        <dbReference type="EMBL" id="MBU5437817.1"/>
    </source>
</evidence>
<gene>
    <name evidence="1" type="ORF">KQI42_07345</name>
</gene>
<name>A0ABS6E4W2_9FIRM</name>
<comment type="caution">
    <text evidence="1">The sequence shown here is derived from an EMBL/GenBank/DDBJ whole genome shotgun (WGS) entry which is preliminary data.</text>
</comment>
<dbReference type="Proteomes" id="UP000749471">
    <property type="component" value="Unassembled WGS sequence"/>
</dbReference>